<feature type="signal peptide" evidence="5">
    <location>
        <begin position="1"/>
        <end position="21"/>
    </location>
</feature>
<name>A0A1H8QV16_9BACI</name>
<dbReference type="Gene3D" id="3.10.105.10">
    <property type="entry name" value="Dipeptide-binding Protein, Domain 3"/>
    <property type="match status" value="1"/>
</dbReference>
<dbReference type="OrthoDB" id="9796817at2"/>
<dbReference type="GO" id="GO:0015833">
    <property type="term" value="P:peptide transport"/>
    <property type="evidence" value="ECO:0007669"/>
    <property type="project" value="TreeGrafter"/>
</dbReference>
<comment type="similarity">
    <text evidence="1">Belongs to the bacterial solute-binding protein 5 family.</text>
</comment>
<keyword evidence="2" id="KW-0813">Transport</keyword>
<reference evidence="7 8" key="1">
    <citation type="submission" date="2016-10" db="EMBL/GenBank/DDBJ databases">
        <authorList>
            <person name="de Groot N.N."/>
        </authorList>
    </citation>
    <scope>NUCLEOTIDE SEQUENCE [LARGE SCALE GENOMIC DNA]</scope>
    <source>
        <strain evidence="7 8">CGMCC 1.10434</strain>
    </source>
</reference>
<gene>
    <name evidence="7" type="ORF">SAMN04488134_10956</name>
</gene>
<sequence>MKQLKRSFLLLLMLVASVLFIAACGGSDDEPTDETTPEEEAGEETTGSEGGDLIIAIPSEAVSLDPQGSNDTPSSTVAYNIYEALVMQDENLELQPGLATEWDRVDDTTWEFTLREGVTFHDGTEFNADVVQKNFERILDEAVASPRSFLYDMITEIIVVDEYTVQFVTEYPFAPLAAHLAHNGGGIISSDLIDEDYAAMEAGENPGSVISANPVGTGPFTFDYWNSGDSIGLARNDNYWGEPAKLDTVTFRVVPEESTRLADLETGAIHISDQLRPSSISRIENMDGFHVNDEPSVAINYIGFNAQKEPFDNKLVRQAISMAINKEGIIDGIYEGTGRPAISPVAPEVYGYADDVEGLGYDVDEAIALLEEAGYPDGFSTTIWTNDNPDRVDMAVYVQNELEAIGIDVTVEEVEWGAFLENTAAGEHEMFILGWTTVTGDADYGLYPLFHSENFGQAGNRTFFATDELDDVLVQARREADEETRLGLYRDVQEILVDEAPMLYINHTSYLLAVSDAVQGLWQSPTGIHILKDVTLAQ</sequence>
<evidence type="ECO:0000256" key="3">
    <source>
        <dbReference type="ARBA" id="ARBA00022729"/>
    </source>
</evidence>
<keyword evidence="8" id="KW-1185">Reference proteome</keyword>
<dbReference type="PANTHER" id="PTHR30290">
    <property type="entry name" value="PERIPLASMIC BINDING COMPONENT OF ABC TRANSPORTER"/>
    <property type="match status" value="1"/>
</dbReference>
<dbReference type="SUPFAM" id="SSF53850">
    <property type="entry name" value="Periplasmic binding protein-like II"/>
    <property type="match status" value="1"/>
</dbReference>
<evidence type="ECO:0000256" key="2">
    <source>
        <dbReference type="ARBA" id="ARBA00022448"/>
    </source>
</evidence>
<proteinExistence type="inferred from homology"/>
<dbReference type="AlphaFoldDB" id="A0A1H8QV16"/>
<evidence type="ECO:0000256" key="4">
    <source>
        <dbReference type="SAM" id="MobiDB-lite"/>
    </source>
</evidence>
<feature type="chain" id="PRO_5038815452" evidence="5">
    <location>
        <begin position="22"/>
        <end position="538"/>
    </location>
</feature>
<dbReference type="PROSITE" id="PS51257">
    <property type="entry name" value="PROKAR_LIPOPROTEIN"/>
    <property type="match status" value="1"/>
</dbReference>
<dbReference type="Proteomes" id="UP000199300">
    <property type="component" value="Unassembled WGS sequence"/>
</dbReference>
<dbReference type="Pfam" id="PF00496">
    <property type="entry name" value="SBP_bac_5"/>
    <property type="match status" value="1"/>
</dbReference>
<dbReference type="InterPro" id="IPR030678">
    <property type="entry name" value="Peptide/Ni-bd"/>
</dbReference>
<dbReference type="InterPro" id="IPR000914">
    <property type="entry name" value="SBP_5_dom"/>
</dbReference>
<dbReference type="GO" id="GO:0042597">
    <property type="term" value="C:periplasmic space"/>
    <property type="evidence" value="ECO:0007669"/>
    <property type="project" value="UniProtKB-ARBA"/>
</dbReference>
<dbReference type="Gene3D" id="3.40.190.10">
    <property type="entry name" value="Periplasmic binding protein-like II"/>
    <property type="match status" value="1"/>
</dbReference>
<dbReference type="PANTHER" id="PTHR30290:SF9">
    <property type="entry name" value="OLIGOPEPTIDE-BINDING PROTEIN APPA"/>
    <property type="match status" value="1"/>
</dbReference>
<dbReference type="STRING" id="872970.SAMN04488134_10956"/>
<dbReference type="PIRSF" id="PIRSF002741">
    <property type="entry name" value="MppA"/>
    <property type="match status" value="1"/>
</dbReference>
<keyword evidence="3 5" id="KW-0732">Signal</keyword>
<dbReference type="CDD" id="cd08499">
    <property type="entry name" value="PBP2_Ylib_like"/>
    <property type="match status" value="1"/>
</dbReference>
<dbReference type="InterPro" id="IPR039424">
    <property type="entry name" value="SBP_5"/>
</dbReference>
<feature type="compositionally biased region" description="Acidic residues" evidence="4">
    <location>
        <begin position="27"/>
        <end position="43"/>
    </location>
</feature>
<evidence type="ECO:0000313" key="7">
    <source>
        <dbReference type="EMBL" id="SEO58035.1"/>
    </source>
</evidence>
<dbReference type="EMBL" id="FODJ01000009">
    <property type="protein sequence ID" value="SEO58035.1"/>
    <property type="molecule type" value="Genomic_DNA"/>
</dbReference>
<evidence type="ECO:0000313" key="8">
    <source>
        <dbReference type="Proteomes" id="UP000199300"/>
    </source>
</evidence>
<dbReference type="GO" id="GO:1904680">
    <property type="term" value="F:peptide transmembrane transporter activity"/>
    <property type="evidence" value="ECO:0007669"/>
    <property type="project" value="TreeGrafter"/>
</dbReference>
<protein>
    <submittedName>
        <fullName evidence="7">Peptide/nickel transport system substrate-binding protein</fullName>
    </submittedName>
</protein>
<feature type="region of interest" description="Disordered" evidence="4">
    <location>
        <begin position="27"/>
        <end position="52"/>
    </location>
</feature>
<dbReference type="GO" id="GO:0043190">
    <property type="term" value="C:ATP-binding cassette (ABC) transporter complex"/>
    <property type="evidence" value="ECO:0007669"/>
    <property type="project" value="InterPro"/>
</dbReference>
<evidence type="ECO:0000259" key="6">
    <source>
        <dbReference type="Pfam" id="PF00496"/>
    </source>
</evidence>
<feature type="domain" description="Solute-binding protein family 5" evidence="6">
    <location>
        <begin position="93"/>
        <end position="456"/>
    </location>
</feature>
<dbReference type="RefSeq" id="WP_091498743.1">
    <property type="nucleotide sequence ID" value="NZ_FODJ01000009.1"/>
</dbReference>
<organism evidence="7 8">
    <name type="scientific">Amphibacillus marinus</name>
    <dbReference type="NCBI Taxonomy" id="872970"/>
    <lineage>
        <taxon>Bacteria</taxon>
        <taxon>Bacillati</taxon>
        <taxon>Bacillota</taxon>
        <taxon>Bacilli</taxon>
        <taxon>Bacillales</taxon>
        <taxon>Bacillaceae</taxon>
        <taxon>Amphibacillus</taxon>
    </lineage>
</organism>
<accession>A0A1H8QV16</accession>
<dbReference type="Gene3D" id="3.90.76.10">
    <property type="entry name" value="Dipeptide-binding Protein, Domain 1"/>
    <property type="match status" value="1"/>
</dbReference>
<evidence type="ECO:0000256" key="5">
    <source>
        <dbReference type="SAM" id="SignalP"/>
    </source>
</evidence>
<evidence type="ECO:0000256" key="1">
    <source>
        <dbReference type="ARBA" id="ARBA00005695"/>
    </source>
</evidence>